<evidence type="ECO:0000256" key="1">
    <source>
        <dbReference type="ARBA" id="ARBA00004245"/>
    </source>
</evidence>
<dbReference type="AlphaFoldDB" id="R7TYL0"/>
<reference evidence="11" key="1">
    <citation type="submission" date="2012-12" db="EMBL/GenBank/DDBJ databases">
        <authorList>
            <person name="Hellsten U."/>
            <person name="Grimwood J."/>
            <person name="Chapman J.A."/>
            <person name="Shapiro H."/>
            <person name="Aerts A."/>
            <person name="Otillar R.P."/>
            <person name="Terry A.Y."/>
            <person name="Boore J.L."/>
            <person name="Simakov O."/>
            <person name="Marletaz F."/>
            <person name="Cho S.-J."/>
            <person name="Edsinger-Gonzales E."/>
            <person name="Havlak P."/>
            <person name="Kuo D.-H."/>
            <person name="Larsson T."/>
            <person name="Lv J."/>
            <person name="Arendt D."/>
            <person name="Savage R."/>
            <person name="Osoegawa K."/>
            <person name="de Jong P."/>
            <person name="Lindberg D.R."/>
            <person name="Seaver E.C."/>
            <person name="Weisblat D.A."/>
            <person name="Putnam N.H."/>
            <person name="Grigoriev I.V."/>
            <person name="Rokhsar D.S."/>
        </authorList>
    </citation>
    <scope>NUCLEOTIDE SEQUENCE</scope>
    <source>
        <strain evidence="11">I ESC-2004</strain>
    </source>
</reference>
<dbReference type="EMBL" id="AMQN01010218">
    <property type="status" value="NOT_ANNOTATED_CDS"/>
    <property type="molecule type" value="Genomic_DNA"/>
</dbReference>
<proteinExistence type="inferred from homology"/>
<sequence length="901" mass="100657">MGSLQIKWDPKNLEIRTKSVEKTLEPLVTQVTTLVSQKGPSKKKKGRSKKAHVLSAAVQKATENFINSGVEIANENPEVCNEMLAAVDDVRKTGDIMGQASSEFAEDPCSSMKRGAMVRAARSLLSSVTRLLVIADMVDVHLLLKSLRLVEDDLDRIRNASSQQELLSSFKDFGRSVVELTDLAGRRQADLKDARRRDDLAAARATLKKNSMMLLTTSKAYVRHPELAAAKANRDYVMKEVCDAVNTIGGVAQATGQSEAHPYEGVGELAAALDDFDQKIVMDPVQYRDGQSRPTLQERLESIISGAALMADSSCTREDRRERIIQECTAVRQALQDLLSEYMDNAGKQPTENLDRAVENMCRKTKDLRRQLRKAVMDHVSDSFLETNMPLLVLIEAAKAGNEHDVEDYAHVFTEHANKLVEVANLACSMSNNEEGVKMVRMAAAQIESLCPQVINAARLLAARNRSKVALDNMDVFKDTWERHVRLLTEAVDDITTIDDFLAVSESHILEDVNKCVLALQESDPDGLDRTAGAIRGRCARVGNVVRAEMDNYEPGVYTERVMEAVYMLREQVVPNFAQRVDGAVDALNRNPQKDVDENEFIEASRLVYDGVRDIRRAVLMNRVIRCAQSMSVPVVFVYRLNTFFFFFAAAGKYTDQEDFIPEEESDRALMRQLPEEEKAKINENIMAFRMEKKKLDLEFAKWDDSGNDIIVVAKKMCMIMMEMTDFTRGRGPLKVTMDVINAAKKISEAGSKLDKLCRQIADSCPDSASKRDLLAYLERIALYCHQLNITSKVKADVQNISGELIVSGLDSATSLITAAKNLMNAVVLAVKASYVASTKYRQAGVNAPVVTWKMRAPEKKPLVHRENPDELRSQIRKSARKKNVEPIKALSEFTERESFA</sequence>
<feature type="region of interest" description="Disordered" evidence="8">
    <location>
        <begin position="861"/>
        <end position="887"/>
    </location>
</feature>
<dbReference type="GO" id="GO:0008013">
    <property type="term" value="F:beta-catenin binding"/>
    <property type="evidence" value="ECO:0007669"/>
    <property type="project" value="TreeGrafter"/>
</dbReference>
<dbReference type="GO" id="GO:0045296">
    <property type="term" value="F:cadherin binding"/>
    <property type="evidence" value="ECO:0007669"/>
    <property type="project" value="InterPro"/>
</dbReference>
<evidence type="ECO:0008006" key="12">
    <source>
        <dbReference type="Google" id="ProtNLM"/>
    </source>
</evidence>
<dbReference type="Gene3D" id="1.20.120.230">
    <property type="entry name" value="Alpha-catenin/vinculin-like"/>
    <property type="match status" value="5"/>
</dbReference>
<keyword evidence="4" id="KW-0963">Cytoplasm</keyword>
<dbReference type="STRING" id="283909.R7TYL0"/>
<evidence type="ECO:0000256" key="3">
    <source>
        <dbReference type="ARBA" id="ARBA00008376"/>
    </source>
</evidence>
<dbReference type="PANTHER" id="PTHR18914:SF9">
    <property type="entry name" value="CATENIN ALPHA"/>
    <property type="match status" value="1"/>
</dbReference>
<dbReference type="FunFam" id="1.20.120.230:FF:000007">
    <property type="entry name" value="Catenin alpha 1"/>
    <property type="match status" value="1"/>
</dbReference>
<dbReference type="InterPro" id="IPR001033">
    <property type="entry name" value="Alpha_catenin"/>
</dbReference>
<comment type="similarity">
    <text evidence="3">Belongs to the vinculin/alpha-catenin family.</text>
</comment>
<dbReference type="InterPro" id="IPR006077">
    <property type="entry name" value="Vinculin/catenin"/>
</dbReference>
<feature type="compositionally biased region" description="Basic and acidic residues" evidence="8">
    <location>
        <begin position="861"/>
        <end position="874"/>
    </location>
</feature>
<dbReference type="GO" id="GO:0051015">
    <property type="term" value="F:actin filament binding"/>
    <property type="evidence" value="ECO:0007669"/>
    <property type="project" value="InterPro"/>
</dbReference>
<dbReference type="GO" id="GO:0098609">
    <property type="term" value="P:cell-cell adhesion"/>
    <property type="evidence" value="ECO:0007669"/>
    <property type="project" value="TreeGrafter"/>
</dbReference>
<evidence type="ECO:0000256" key="6">
    <source>
        <dbReference type="ARBA" id="ARBA00022949"/>
    </source>
</evidence>
<dbReference type="Gene3D" id="6.10.250.2510">
    <property type="match status" value="1"/>
</dbReference>
<dbReference type="Proteomes" id="UP000014760">
    <property type="component" value="Unassembled WGS sequence"/>
</dbReference>
<keyword evidence="7" id="KW-0206">Cytoskeleton</keyword>
<dbReference type="PRINTS" id="PR00805">
    <property type="entry name" value="ALPHACATENIN"/>
</dbReference>
<keyword evidence="11" id="KW-1185">Reference proteome</keyword>
<dbReference type="GO" id="GO:0016342">
    <property type="term" value="C:catenin complex"/>
    <property type="evidence" value="ECO:0007669"/>
    <property type="project" value="TreeGrafter"/>
</dbReference>
<dbReference type="EMBL" id="KB307321">
    <property type="protein sequence ID" value="ELT99003.1"/>
    <property type="molecule type" value="Genomic_DNA"/>
</dbReference>
<reference evidence="9 11" key="2">
    <citation type="journal article" date="2013" name="Nature">
        <title>Insights into bilaterian evolution from three spiralian genomes.</title>
        <authorList>
            <person name="Simakov O."/>
            <person name="Marletaz F."/>
            <person name="Cho S.J."/>
            <person name="Edsinger-Gonzales E."/>
            <person name="Havlak P."/>
            <person name="Hellsten U."/>
            <person name="Kuo D.H."/>
            <person name="Larsson T."/>
            <person name="Lv J."/>
            <person name="Arendt D."/>
            <person name="Savage R."/>
            <person name="Osoegawa K."/>
            <person name="de Jong P."/>
            <person name="Grimwood J."/>
            <person name="Chapman J.A."/>
            <person name="Shapiro H."/>
            <person name="Aerts A."/>
            <person name="Otillar R.P."/>
            <person name="Terry A.Y."/>
            <person name="Boore J.L."/>
            <person name="Grigoriev I.V."/>
            <person name="Lindberg D.R."/>
            <person name="Seaver E.C."/>
            <person name="Weisblat D.A."/>
            <person name="Putnam N.H."/>
            <person name="Rokhsar D.S."/>
        </authorList>
    </citation>
    <scope>NUCLEOTIDE SEQUENCE</scope>
    <source>
        <strain evidence="9 11">I ESC-2004</strain>
    </source>
</reference>
<dbReference type="OrthoDB" id="6376697at2759"/>
<comment type="subcellular location">
    <subcellularLocation>
        <location evidence="2">Cell junction</location>
    </subcellularLocation>
    <subcellularLocation>
        <location evidence="1">Cytoplasm</location>
        <location evidence="1">Cytoskeleton</location>
    </subcellularLocation>
</comment>
<evidence type="ECO:0000313" key="11">
    <source>
        <dbReference type="Proteomes" id="UP000014760"/>
    </source>
</evidence>
<dbReference type="FunCoup" id="R7TYL0">
    <property type="interactions" value="246"/>
</dbReference>
<dbReference type="OMA" id="MNNMRQF"/>
<dbReference type="Pfam" id="PF01044">
    <property type="entry name" value="Vinculin"/>
    <property type="match status" value="1"/>
</dbReference>
<dbReference type="GO" id="GO:0016477">
    <property type="term" value="P:cell migration"/>
    <property type="evidence" value="ECO:0007669"/>
    <property type="project" value="TreeGrafter"/>
</dbReference>
<accession>R7TYL0</accession>
<evidence type="ECO:0000256" key="5">
    <source>
        <dbReference type="ARBA" id="ARBA00022889"/>
    </source>
</evidence>
<evidence type="ECO:0000313" key="9">
    <source>
        <dbReference type="EMBL" id="ELT99003.1"/>
    </source>
</evidence>
<name>R7TYL0_CAPTE</name>
<dbReference type="GO" id="GO:0005912">
    <property type="term" value="C:adherens junction"/>
    <property type="evidence" value="ECO:0007669"/>
    <property type="project" value="TreeGrafter"/>
</dbReference>
<evidence type="ECO:0000256" key="8">
    <source>
        <dbReference type="SAM" id="MobiDB-lite"/>
    </source>
</evidence>
<dbReference type="EnsemblMetazoa" id="CapteT179193">
    <property type="protein sequence ID" value="CapteP179193"/>
    <property type="gene ID" value="CapteG179193"/>
</dbReference>
<dbReference type="HOGENOM" id="CLU_015314_2_0_1"/>
<reference evidence="10" key="3">
    <citation type="submission" date="2015-06" db="UniProtKB">
        <authorList>
            <consortium name="EnsemblMetazoa"/>
        </authorList>
    </citation>
    <scope>IDENTIFICATION</scope>
</reference>
<keyword evidence="5" id="KW-0130">Cell adhesion</keyword>
<dbReference type="PANTHER" id="PTHR18914">
    <property type="entry name" value="ALPHA CATENIN"/>
    <property type="match status" value="1"/>
</dbReference>
<evidence type="ECO:0000313" key="10">
    <source>
        <dbReference type="EnsemblMetazoa" id="CapteP179193"/>
    </source>
</evidence>
<gene>
    <name evidence="9" type="ORF">CAPTEDRAFT_179193</name>
</gene>
<evidence type="ECO:0000256" key="4">
    <source>
        <dbReference type="ARBA" id="ARBA00022490"/>
    </source>
</evidence>
<keyword evidence="6" id="KW-0965">Cell junction</keyword>
<evidence type="ECO:0000256" key="2">
    <source>
        <dbReference type="ARBA" id="ARBA00004282"/>
    </source>
</evidence>
<dbReference type="GO" id="GO:0005856">
    <property type="term" value="C:cytoskeleton"/>
    <property type="evidence" value="ECO:0007669"/>
    <property type="project" value="UniProtKB-SubCell"/>
</dbReference>
<organism evidence="9">
    <name type="scientific">Capitella teleta</name>
    <name type="common">Polychaete worm</name>
    <dbReference type="NCBI Taxonomy" id="283909"/>
    <lineage>
        <taxon>Eukaryota</taxon>
        <taxon>Metazoa</taxon>
        <taxon>Spiralia</taxon>
        <taxon>Lophotrochozoa</taxon>
        <taxon>Annelida</taxon>
        <taxon>Polychaeta</taxon>
        <taxon>Sedentaria</taxon>
        <taxon>Scolecida</taxon>
        <taxon>Capitellidae</taxon>
        <taxon>Capitella</taxon>
    </lineage>
</organism>
<dbReference type="InterPro" id="IPR036723">
    <property type="entry name" value="Alpha-catenin/vinculin-like_sf"/>
</dbReference>
<protein>
    <recommendedName>
        <fullName evidence="12">Catenin alpha</fullName>
    </recommendedName>
</protein>
<dbReference type="SUPFAM" id="SSF47220">
    <property type="entry name" value="alpha-catenin/vinculin-like"/>
    <property type="match status" value="4"/>
</dbReference>
<evidence type="ECO:0000256" key="7">
    <source>
        <dbReference type="ARBA" id="ARBA00023212"/>
    </source>
</evidence>